<dbReference type="InterPro" id="IPR001995">
    <property type="entry name" value="Peptidase_A2_cat"/>
</dbReference>
<dbReference type="InterPro" id="IPR001969">
    <property type="entry name" value="Aspartic_peptidase_AS"/>
</dbReference>
<dbReference type="PROSITE" id="PS50158">
    <property type="entry name" value="ZF_CCHC"/>
    <property type="match status" value="1"/>
</dbReference>
<sequence>MAFLIRSRKTDLIQLARDLDESPDPSMSKIVLRDLITSSKYYKEEEGKELLEVITAERLETEQQQKLEQQERLSIEKLRLEVELSRNVNQSATQNNGQASRVKSLDEIVKMVRLLSVKVPNKSDGWDYFFSSLEKAFANENVSDEFKPKVLLCMLGDKVSNLLVNLGEEELKDYESLKQVVLKEAKWNDSEKKSFNGSWGKQPFGEKKSDSNFSSGKNFDKPKVLEIKKFTCFTCGSDKHFKRDCPKNKGIDNKRLNVNKVSTEGMELEDGTVAARVDLLGKVIPRRDIEDKLSKLVKTSISVDGKLVHALVDSGTEITVIKKELVPGISVEGASTIYLKGIFGPVVKCPLVYVPIGLATGG</sequence>
<dbReference type="GO" id="GO:0008270">
    <property type="term" value="F:zinc ion binding"/>
    <property type="evidence" value="ECO:0007669"/>
    <property type="project" value="UniProtKB-KW"/>
</dbReference>
<dbReference type="PROSITE" id="PS50175">
    <property type="entry name" value="ASP_PROT_RETROV"/>
    <property type="match status" value="1"/>
</dbReference>
<organism evidence="7 8">
    <name type="scientific">Trichonephila clavata</name>
    <name type="common">Joro spider</name>
    <name type="synonym">Nephila clavata</name>
    <dbReference type="NCBI Taxonomy" id="2740835"/>
    <lineage>
        <taxon>Eukaryota</taxon>
        <taxon>Metazoa</taxon>
        <taxon>Ecdysozoa</taxon>
        <taxon>Arthropoda</taxon>
        <taxon>Chelicerata</taxon>
        <taxon>Arachnida</taxon>
        <taxon>Araneae</taxon>
        <taxon>Araneomorphae</taxon>
        <taxon>Entelegynae</taxon>
        <taxon>Araneoidea</taxon>
        <taxon>Nephilidae</taxon>
        <taxon>Trichonephila</taxon>
    </lineage>
</organism>
<feature type="coiled-coil region" evidence="3">
    <location>
        <begin position="56"/>
        <end position="95"/>
    </location>
</feature>
<evidence type="ECO:0000256" key="3">
    <source>
        <dbReference type="SAM" id="Coils"/>
    </source>
</evidence>
<dbReference type="GO" id="GO:0004190">
    <property type="term" value="F:aspartic-type endopeptidase activity"/>
    <property type="evidence" value="ECO:0007669"/>
    <property type="project" value="InterPro"/>
</dbReference>
<dbReference type="SMART" id="SM00343">
    <property type="entry name" value="ZnF_C2HC"/>
    <property type="match status" value="1"/>
</dbReference>
<reference evidence="7" key="1">
    <citation type="submission" date="2020-07" db="EMBL/GenBank/DDBJ databases">
        <title>Multicomponent nature underlies the extraordinary mechanical properties of spider dragline silk.</title>
        <authorList>
            <person name="Kono N."/>
            <person name="Nakamura H."/>
            <person name="Mori M."/>
            <person name="Yoshida Y."/>
            <person name="Ohtoshi R."/>
            <person name="Malay A.D."/>
            <person name="Moran D.A.P."/>
            <person name="Tomita M."/>
            <person name="Numata K."/>
            <person name="Arakawa K."/>
        </authorList>
    </citation>
    <scope>NUCLEOTIDE SEQUENCE</scope>
</reference>
<accession>A0A8X6F3L4</accession>
<proteinExistence type="predicted"/>
<dbReference type="Gene3D" id="4.10.60.10">
    <property type="entry name" value="Zinc finger, CCHC-type"/>
    <property type="match status" value="1"/>
</dbReference>
<dbReference type="PANTHER" id="PTHR46888">
    <property type="entry name" value="ZINC KNUCKLE DOMAINCONTAINING PROTEIN-RELATED"/>
    <property type="match status" value="1"/>
</dbReference>
<dbReference type="AlphaFoldDB" id="A0A8X6F3L4"/>
<dbReference type="SUPFAM" id="SSF50630">
    <property type="entry name" value="Acid proteases"/>
    <property type="match status" value="1"/>
</dbReference>
<dbReference type="GO" id="GO:0006508">
    <property type="term" value="P:proteolysis"/>
    <property type="evidence" value="ECO:0007669"/>
    <property type="project" value="InterPro"/>
</dbReference>
<evidence type="ECO:0000256" key="4">
    <source>
        <dbReference type="SAM" id="MobiDB-lite"/>
    </source>
</evidence>
<evidence type="ECO:0000256" key="1">
    <source>
        <dbReference type="ARBA" id="ARBA00022801"/>
    </source>
</evidence>
<keyword evidence="3" id="KW-0175">Coiled coil</keyword>
<evidence type="ECO:0000256" key="2">
    <source>
        <dbReference type="PROSITE-ProRule" id="PRU00047"/>
    </source>
</evidence>
<dbReference type="PANTHER" id="PTHR46888:SF1">
    <property type="entry name" value="RIBONUCLEASE H"/>
    <property type="match status" value="1"/>
</dbReference>
<keyword evidence="2" id="KW-0863">Zinc-finger</keyword>
<feature type="domain" description="Peptidase A2" evidence="6">
    <location>
        <begin position="308"/>
        <end position="344"/>
    </location>
</feature>
<keyword evidence="8" id="KW-1185">Reference proteome</keyword>
<dbReference type="OrthoDB" id="6430065at2759"/>
<dbReference type="InterPro" id="IPR036875">
    <property type="entry name" value="Znf_CCHC_sf"/>
</dbReference>
<evidence type="ECO:0000259" key="6">
    <source>
        <dbReference type="PROSITE" id="PS50175"/>
    </source>
</evidence>
<evidence type="ECO:0000259" key="5">
    <source>
        <dbReference type="PROSITE" id="PS50158"/>
    </source>
</evidence>
<name>A0A8X6F3L4_TRICU</name>
<dbReference type="EMBL" id="BMAO01030612">
    <property type="protein sequence ID" value="GFQ69132.1"/>
    <property type="molecule type" value="Genomic_DNA"/>
</dbReference>
<evidence type="ECO:0000313" key="7">
    <source>
        <dbReference type="EMBL" id="GFQ69132.1"/>
    </source>
</evidence>
<comment type="caution">
    <text evidence="7">The sequence shown here is derived from an EMBL/GenBank/DDBJ whole genome shotgun (WGS) entry which is preliminary data.</text>
</comment>
<dbReference type="GO" id="GO:0003676">
    <property type="term" value="F:nucleic acid binding"/>
    <property type="evidence" value="ECO:0007669"/>
    <property type="project" value="InterPro"/>
</dbReference>
<protein>
    <submittedName>
        <fullName evidence="7">CCHC-type domain-containing protein</fullName>
    </submittedName>
</protein>
<keyword evidence="2" id="KW-0862">Zinc</keyword>
<dbReference type="Proteomes" id="UP000887116">
    <property type="component" value="Unassembled WGS sequence"/>
</dbReference>
<feature type="domain" description="CCHC-type" evidence="5">
    <location>
        <begin position="232"/>
        <end position="247"/>
    </location>
</feature>
<evidence type="ECO:0000313" key="8">
    <source>
        <dbReference type="Proteomes" id="UP000887116"/>
    </source>
</evidence>
<keyword evidence="2" id="KW-0479">Metal-binding</keyword>
<feature type="region of interest" description="Disordered" evidence="4">
    <location>
        <begin position="193"/>
        <end position="214"/>
    </location>
</feature>
<dbReference type="Pfam" id="PF00077">
    <property type="entry name" value="RVP"/>
    <property type="match status" value="1"/>
</dbReference>
<dbReference type="InterPro" id="IPR001878">
    <property type="entry name" value="Znf_CCHC"/>
</dbReference>
<dbReference type="InterPro" id="IPR021109">
    <property type="entry name" value="Peptidase_aspartic_dom_sf"/>
</dbReference>
<dbReference type="InterPro" id="IPR018061">
    <property type="entry name" value="Retropepsins"/>
</dbReference>
<gene>
    <name evidence="7" type="primary">AVEN_259560_1</name>
    <name evidence="7" type="ORF">TNCT_159921</name>
</gene>
<dbReference type="PROSITE" id="PS00141">
    <property type="entry name" value="ASP_PROTEASE"/>
    <property type="match status" value="1"/>
</dbReference>
<dbReference type="SUPFAM" id="SSF57756">
    <property type="entry name" value="Retrovirus zinc finger-like domains"/>
    <property type="match status" value="1"/>
</dbReference>
<keyword evidence="1" id="KW-0378">Hydrolase</keyword>